<dbReference type="Proteomes" id="UP000311919">
    <property type="component" value="Unassembled WGS sequence"/>
</dbReference>
<sequence>MVPGPGQEPGARGPKELCCNPSASAPSPYYTHLLCLNQSTWEWDYFLFRADYVLSQIPHLRPVALCLIHREVRIE</sequence>
<comment type="caution">
    <text evidence="1">The sequence shown here is derived from an EMBL/GenBank/DDBJ whole genome shotgun (WGS) entry which is preliminary data.</text>
</comment>
<dbReference type="AlphaFoldDB" id="A0A4Z2CK37"/>
<name>A0A4Z2CK37_SCHJA</name>
<gene>
    <name evidence="1" type="ORF">EWB00_001151</name>
</gene>
<organism evidence="1 2">
    <name type="scientific">Schistosoma japonicum</name>
    <name type="common">Blood fluke</name>
    <dbReference type="NCBI Taxonomy" id="6182"/>
    <lineage>
        <taxon>Eukaryota</taxon>
        <taxon>Metazoa</taxon>
        <taxon>Spiralia</taxon>
        <taxon>Lophotrochozoa</taxon>
        <taxon>Platyhelminthes</taxon>
        <taxon>Trematoda</taxon>
        <taxon>Digenea</taxon>
        <taxon>Strigeidida</taxon>
        <taxon>Schistosomatoidea</taxon>
        <taxon>Schistosomatidae</taxon>
        <taxon>Schistosoma</taxon>
    </lineage>
</organism>
<evidence type="ECO:0000313" key="2">
    <source>
        <dbReference type="Proteomes" id="UP000311919"/>
    </source>
</evidence>
<dbReference type="EMBL" id="SKCS01001335">
    <property type="protein sequence ID" value="TNN04599.1"/>
    <property type="molecule type" value="Genomic_DNA"/>
</dbReference>
<proteinExistence type="predicted"/>
<protein>
    <submittedName>
        <fullName evidence="1">Uncharacterized protein</fullName>
    </submittedName>
</protein>
<reference evidence="1 2" key="1">
    <citation type="submission" date="2019-03" db="EMBL/GenBank/DDBJ databases">
        <title>An improved genome assembly of the fluke Schistosoma japonicum.</title>
        <authorList>
            <person name="Hu W."/>
            <person name="Luo F."/>
            <person name="Yin M."/>
            <person name="Mo X."/>
            <person name="Sun C."/>
            <person name="Wu Q."/>
            <person name="Zhu B."/>
            <person name="Xiang M."/>
            <person name="Wang J."/>
            <person name="Wang Y."/>
            <person name="Zhang T."/>
            <person name="Xu B."/>
            <person name="Zheng H."/>
            <person name="Feng Z."/>
        </authorList>
    </citation>
    <scope>NUCLEOTIDE SEQUENCE [LARGE SCALE GENOMIC DNA]</scope>
    <source>
        <strain evidence="1">HuSjv2</strain>
        <tissue evidence="1">Worms</tissue>
    </source>
</reference>
<evidence type="ECO:0000313" key="1">
    <source>
        <dbReference type="EMBL" id="TNN04599.1"/>
    </source>
</evidence>
<keyword evidence="2" id="KW-1185">Reference proteome</keyword>
<accession>A0A4Z2CK37</accession>